<dbReference type="PRINTS" id="PR00081">
    <property type="entry name" value="GDHRDH"/>
</dbReference>
<comment type="caution">
    <text evidence="13">The sequence shown here is derived from an EMBL/GenBank/DDBJ whole genome shotgun (WGS) entry which is preliminary data.</text>
</comment>
<keyword evidence="2" id="KW-0560">Oxidoreductase</keyword>
<evidence type="ECO:0000256" key="4">
    <source>
        <dbReference type="ARBA" id="ARBA00044050"/>
    </source>
</evidence>
<comment type="catalytic activity">
    <reaction evidence="3">
        <text>L-allo-threonine + NADP(+) = aminoacetone + CO2 + NADPH</text>
        <dbReference type="Rhea" id="RHEA:43524"/>
        <dbReference type="ChEBI" id="CHEBI:16526"/>
        <dbReference type="ChEBI" id="CHEBI:57783"/>
        <dbReference type="ChEBI" id="CHEBI:58320"/>
        <dbReference type="ChEBI" id="CHEBI:58349"/>
        <dbReference type="ChEBI" id="CHEBI:58585"/>
        <dbReference type="EC" id="1.1.1.381"/>
    </reaction>
</comment>
<dbReference type="PROSITE" id="PS00061">
    <property type="entry name" value="ADH_SHORT"/>
    <property type="match status" value="1"/>
</dbReference>
<evidence type="ECO:0000256" key="6">
    <source>
        <dbReference type="ARBA" id="ARBA00044065"/>
    </source>
</evidence>
<dbReference type="GO" id="GO:0035527">
    <property type="term" value="F:3-hydroxypropionate dehydrogenase (NADP+) activity"/>
    <property type="evidence" value="ECO:0007669"/>
    <property type="project" value="UniProtKB-EC"/>
</dbReference>
<comment type="catalytic activity">
    <reaction evidence="10">
        <text>3-hydroxypropanoate + NADP(+) = 3-oxopropanoate + NADPH + H(+)</text>
        <dbReference type="Rhea" id="RHEA:26438"/>
        <dbReference type="ChEBI" id="CHEBI:15378"/>
        <dbReference type="ChEBI" id="CHEBI:16510"/>
        <dbReference type="ChEBI" id="CHEBI:33190"/>
        <dbReference type="ChEBI" id="CHEBI:57783"/>
        <dbReference type="ChEBI" id="CHEBI:58349"/>
        <dbReference type="EC" id="1.1.1.298"/>
    </reaction>
</comment>
<evidence type="ECO:0000313" key="14">
    <source>
        <dbReference type="Proteomes" id="UP000241764"/>
    </source>
</evidence>
<reference evidence="14" key="1">
    <citation type="submission" date="2017-11" db="EMBL/GenBank/DDBJ databases">
        <authorList>
            <person name="Kuznetsova I."/>
            <person name="Sazanova A."/>
            <person name="Chirak E."/>
            <person name="Safronova V."/>
            <person name="Willems A."/>
        </authorList>
    </citation>
    <scope>NUCLEOTIDE SEQUENCE [LARGE SCALE GENOMIC DNA]</scope>
    <source>
        <strain evidence="14">CCBAU 03422</strain>
    </source>
</reference>
<dbReference type="InterPro" id="IPR020904">
    <property type="entry name" value="Sc_DH/Rdtase_CS"/>
</dbReference>
<evidence type="ECO:0000256" key="5">
    <source>
        <dbReference type="ARBA" id="ARBA00044059"/>
    </source>
</evidence>
<proteinExistence type="inferred from homology"/>
<sequence length="266" mass="28005">MSDTFNKGTALITGASSGIGAIYADRLARRGYDLILVARNRDRLDSLASRLTTETGRTVEVVAADLGDNEGIARVEDILRTDASITLLVNNAGVGATVPLLQSDPDKMDAMITLNVVALTRLAAAAAPEFVERGAGTIINISSIVAISPELLNGVYGGTKAFVLAFSQSLHHELADKGVRVQVVLPGATSTEFWDIAGLPVSNLPEAIVMPAADMVDAALAGLDQGELVTIPSLPDIDDWNAFENARQALGPNLSHRRPARRLLAS</sequence>
<evidence type="ECO:0000256" key="2">
    <source>
        <dbReference type="ARBA" id="ARBA00023002"/>
    </source>
</evidence>
<dbReference type="OrthoDB" id="9810734at2"/>
<name>A0A2P7BK48_9HYPH</name>
<comment type="function">
    <text evidence="9">NADP-dependent dehydrogenase with broad substrate specificity acting on 3-hydroxy acids. Catalyzes the NADP-dependent oxidation of L-allo-threonine to L-2-amino-3-keto-butyrate, which is spontaneously decarboxylated into aminoacetone. Also acts on D-threonine, L-serine, D-serine, D-3-hydroxyisobutyrate, L-3-hydroxyisobutyrate, D-glycerate and L-glycerate. Able to catalyze the reduction of the malonic semialdehyde to 3-hydroxypropionic acid. YdfG is apparently supplementing RutE, the presumed malonic semialdehyde reductase involved in pyrimidine degradation since both are able to detoxify malonic semialdehyde.</text>
</comment>
<comment type="similarity">
    <text evidence="1 11">Belongs to the short-chain dehydrogenases/reductases (SDR) family.</text>
</comment>
<evidence type="ECO:0000256" key="1">
    <source>
        <dbReference type="ARBA" id="ARBA00006484"/>
    </source>
</evidence>
<dbReference type="PANTHER" id="PTHR43086:SF3">
    <property type="entry name" value="NADP-DEPENDENT 3-HYDROXY ACID DEHYDROGENASE YDFG"/>
    <property type="match status" value="1"/>
</dbReference>
<evidence type="ECO:0000259" key="12">
    <source>
        <dbReference type="SMART" id="SM00822"/>
    </source>
</evidence>
<protein>
    <recommendedName>
        <fullName evidence="6">NADP-dependent 3-hydroxy acid dehydrogenase YdfG</fullName>
        <ecNumber evidence="4">1.1.1.298</ecNumber>
        <ecNumber evidence="5">1.1.1.381</ecNumber>
    </recommendedName>
    <alternativeName>
        <fullName evidence="8">L-allo-threonine dehydrogenase</fullName>
    </alternativeName>
    <alternativeName>
        <fullName evidence="7">Malonic semialdehyde reductase</fullName>
    </alternativeName>
</protein>
<dbReference type="PANTHER" id="PTHR43086">
    <property type="entry name" value="VERY-LONG-CHAIN 3-OXOOACYL-COA REDUCTASE"/>
    <property type="match status" value="1"/>
</dbReference>
<evidence type="ECO:0000256" key="3">
    <source>
        <dbReference type="ARBA" id="ARBA00043812"/>
    </source>
</evidence>
<evidence type="ECO:0000256" key="7">
    <source>
        <dbReference type="ARBA" id="ARBA00044271"/>
    </source>
</evidence>
<dbReference type="EMBL" id="PGGM01000001">
    <property type="protein sequence ID" value="PSH66841.1"/>
    <property type="molecule type" value="Genomic_DNA"/>
</dbReference>
<organism evidence="13 14">
    <name type="scientific">Phyllobacterium sophorae</name>
    <dbReference type="NCBI Taxonomy" id="1520277"/>
    <lineage>
        <taxon>Bacteria</taxon>
        <taxon>Pseudomonadati</taxon>
        <taxon>Pseudomonadota</taxon>
        <taxon>Alphaproteobacteria</taxon>
        <taxon>Hyphomicrobiales</taxon>
        <taxon>Phyllobacteriaceae</taxon>
        <taxon>Phyllobacterium</taxon>
    </lineage>
</organism>
<gene>
    <name evidence="13" type="ORF">CU103_00140</name>
</gene>
<keyword evidence="14" id="KW-1185">Reference proteome</keyword>
<dbReference type="AlphaFoldDB" id="A0A2P7BK48"/>
<dbReference type="EC" id="1.1.1.298" evidence="4"/>
<dbReference type="InterPro" id="IPR036291">
    <property type="entry name" value="NAD(P)-bd_dom_sf"/>
</dbReference>
<dbReference type="InterPro" id="IPR002347">
    <property type="entry name" value="SDR_fam"/>
</dbReference>
<dbReference type="PRINTS" id="PR00080">
    <property type="entry name" value="SDRFAMILY"/>
</dbReference>
<evidence type="ECO:0000256" key="10">
    <source>
        <dbReference type="ARBA" id="ARBA00047274"/>
    </source>
</evidence>
<dbReference type="Pfam" id="PF00106">
    <property type="entry name" value="adh_short"/>
    <property type="match status" value="1"/>
</dbReference>
<evidence type="ECO:0000256" key="9">
    <source>
        <dbReference type="ARBA" id="ARBA00045650"/>
    </source>
</evidence>
<dbReference type="SUPFAM" id="SSF51735">
    <property type="entry name" value="NAD(P)-binding Rossmann-fold domains"/>
    <property type="match status" value="1"/>
</dbReference>
<evidence type="ECO:0000256" key="8">
    <source>
        <dbReference type="ARBA" id="ARBA00044349"/>
    </source>
</evidence>
<dbReference type="PIRSF" id="PIRSF000126">
    <property type="entry name" value="11-beta-HSD1"/>
    <property type="match status" value="1"/>
</dbReference>
<accession>A0A2P7BK48</accession>
<evidence type="ECO:0000256" key="11">
    <source>
        <dbReference type="RuleBase" id="RU000363"/>
    </source>
</evidence>
<dbReference type="EC" id="1.1.1.381" evidence="5"/>
<evidence type="ECO:0000313" key="13">
    <source>
        <dbReference type="EMBL" id="PSH66841.1"/>
    </source>
</evidence>
<feature type="domain" description="Ketoreductase" evidence="12">
    <location>
        <begin position="8"/>
        <end position="191"/>
    </location>
</feature>
<dbReference type="Gene3D" id="3.40.50.720">
    <property type="entry name" value="NAD(P)-binding Rossmann-like Domain"/>
    <property type="match status" value="1"/>
</dbReference>
<dbReference type="InterPro" id="IPR057326">
    <property type="entry name" value="KR_dom"/>
</dbReference>
<dbReference type="RefSeq" id="WP_106661917.1">
    <property type="nucleotide sequence ID" value="NZ_PGGM01000001.1"/>
</dbReference>
<dbReference type="Proteomes" id="UP000241764">
    <property type="component" value="Unassembled WGS sequence"/>
</dbReference>
<dbReference type="SMART" id="SM00822">
    <property type="entry name" value="PKS_KR"/>
    <property type="match status" value="1"/>
</dbReference>